<dbReference type="Proteomes" id="UP001516400">
    <property type="component" value="Unassembled WGS sequence"/>
</dbReference>
<gene>
    <name evidence="1" type="ORF">HHI36_004742</name>
</gene>
<sequence length="240" mass="26977">MSYSSSSQVNSTVNAQNKVNRTSYAAMAQQCPSRKQAIAMDIFDGLSNQNYGEGIATLIDPLGITHISELAEELEEILHQLKIKECTVPMRPSITKGVRVIISNATAHIPISIIKEKLIKYGVNPLSEIPDIEDGLIGQMDVHILSFRKQVIVKPEDEAKIDLRISLDNIDQIIFVSTEKMICFLHHTEGHQDLHFEMNNRETNPTTLIKLPLERCLSAINMEGTSAEKDNHPLPKYNYR</sequence>
<keyword evidence="2" id="KW-1185">Reference proteome</keyword>
<comment type="caution">
    <text evidence="1">The sequence shown here is derived from an EMBL/GenBank/DDBJ whole genome shotgun (WGS) entry which is preliminary data.</text>
</comment>
<accession>A0ABD2NSD5</accession>
<evidence type="ECO:0000313" key="2">
    <source>
        <dbReference type="Proteomes" id="UP001516400"/>
    </source>
</evidence>
<protein>
    <submittedName>
        <fullName evidence="1">Uncharacterized protein</fullName>
    </submittedName>
</protein>
<evidence type="ECO:0000313" key="1">
    <source>
        <dbReference type="EMBL" id="KAL3281534.1"/>
    </source>
</evidence>
<dbReference type="EMBL" id="JABFTP020000144">
    <property type="protein sequence ID" value="KAL3281534.1"/>
    <property type="molecule type" value="Genomic_DNA"/>
</dbReference>
<organism evidence="1 2">
    <name type="scientific">Cryptolaemus montrouzieri</name>
    <dbReference type="NCBI Taxonomy" id="559131"/>
    <lineage>
        <taxon>Eukaryota</taxon>
        <taxon>Metazoa</taxon>
        <taxon>Ecdysozoa</taxon>
        <taxon>Arthropoda</taxon>
        <taxon>Hexapoda</taxon>
        <taxon>Insecta</taxon>
        <taxon>Pterygota</taxon>
        <taxon>Neoptera</taxon>
        <taxon>Endopterygota</taxon>
        <taxon>Coleoptera</taxon>
        <taxon>Polyphaga</taxon>
        <taxon>Cucujiformia</taxon>
        <taxon>Coccinelloidea</taxon>
        <taxon>Coccinellidae</taxon>
        <taxon>Scymninae</taxon>
        <taxon>Scymnini</taxon>
        <taxon>Cryptolaemus</taxon>
    </lineage>
</organism>
<proteinExistence type="predicted"/>
<reference evidence="1 2" key="1">
    <citation type="journal article" date="2021" name="BMC Biol.">
        <title>Horizontally acquired antibacterial genes associated with adaptive radiation of ladybird beetles.</title>
        <authorList>
            <person name="Li H.S."/>
            <person name="Tang X.F."/>
            <person name="Huang Y.H."/>
            <person name="Xu Z.Y."/>
            <person name="Chen M.L."/>
            <person name="Du X.Y."/>
            <person name="Qiu B.Y."/>
            <person name="Chen P.T."/>
            <person name="Zhang W."/>
            <person name="Slipinski A."/>
            <person name="Escalona H.E."/>
            <person name="Waterhouse R.M."/>
            <person name="Zwick A."/>
            <person name="Pang H."/>
        </authorList>
    </citation>
    <scope>NUCLEOTIDE SEQUENCE [LARGE SCALE GENOMIC DNA]</scope>
    <source>
        <strain evidence="1">SYSU2018</strain>
    </source>
</reference>
<dbReference type="AlphaFoldDB" id="A0ABD2NSD5"/>
<name>A0ABD2NSD5_9CUCU</name>